<feature type="compositionally biased region" description="Polar residues" evidence="1">
    <location>
        <begin position="156"/>
        <end position="169"/>
    </location>
</feature>
<dbReference type="AlphaFoldDB" id="A0AAD8MRX7"/>
<protein>
    <recommendedName>
        <fullName evidence="2">F-box domain-containing protein</fullName>
    </recommendedName>
</protein>
<reference evidence="3" key="1">
    <citation type="submission" date="2023-02" db="EMBL/GenBank/DDBJ databases">
        <title>Genome of toxic invasive species Heracleum sosnowskyi carries increased number of genes despite the absence of recent whole-genome duplications.</title>
        <authorList>
            <person name="Schelkunov M."/>
            <person name="Shtratnikova V."/>
            <person name="Makarenko M."/>
            <person name="Klepikova A."/>
            <person name="Omelchenko D."/>
            <person name="Novikova G."/>
            <person name="Obukhova E."/>
            <person name="Bogdanov V."/>
            <person name="Penin A."/>
            <person name="Logacheva M."/>
        </authorList>
    </citation>
    <scope>NUCLEOTIDE SEQUENCE</scope>
    <source>
        <strain evidence="3">Hsosn_3</strain>
        <tissue evidence="3">Leaf</tissue>
    </source>
</reference>
<evidence type="ECO:0000259" key="2">
    <source>
        <dbReference type="Pfam" id="PF12937"/>
    </source>
</evidence>
<dbReference type="Gene3D" id="3.40.50.300">
    <property type="entry name" value="P-loop containing nucleotide triphosphate hydrolases"/>
    <property type="match status" value="1"/>
</dbReference>
<dbReference type="EMBL" id="JAUIZM010000005">
    <property type="protein sequence ID" value="KAK1382757.1"/>
    <property type="molecule type" value="Genomic_DNA"/>
</dbReference>
<reference evidence="3" key="2">
    <citation type="submission" date="2023-05" db="EMBL/GenBank/DDBJ databases">
        <authorList>
            <person name="Schelkunov M.I."/>
        </authorList>
    </citation>
    <scope>NUCLEOTIDE SEQUENCE</scope>
    <source>
        <strain evidence="3">Hsosn_3</strain>
        <tissue evidence="3">Leaf</tissue>
    </source>
</reference>
<dbReference type="Pfam" id="PF12937">
    <property type="entry name" value="F-box-like"/>
    <property type="match status" value="1"/>
</dbReference>
<dbReference type="InterPro" id="IPR001810">
    <property type="entry name" value="F-box_dom"/>
</dbReference>
<feature type="compositionally biased region" description="Basic and acidic residues" evidence="1">
    <location>
        <begin position="171"/>
        <end position="184"/>
    </location>
</feature>
<keyword evidence="4" id="KW-1185">Reference proteome</keyword>
<dbReference type="SUPFAM" id="SSF81383">
    <property type="entry name" value="F-box domain"/>
    <property type="match status" value="1"/>
</dbReference>
<accession>A0AAD8MRX7</accession>
<evidence type="ECO:0000256" key="1">
    <source>
        <dbReference type="SAM" id="MobiDB-lite"/>
    </source>
</evidence>
<dbReference type="Proteomes" id="UP001237642">
    <property type="component" value="Unassembled WGS sequence"/>
</dbReference>
<proteinExistence type="predicted"/>
<sequence>MEDLPDALVQYIVSYMNNAKDVACCNSVSKRWKDSMPYLKSLYFPRNIFDNLTAGKTPDCVIMQMVSSICRLEMLVVYCPFTSSPNWNNFCIGCSNGSKEVEHDCSMTIVVFDEADHMLAEGGFKQDSARIIKGIVKLRPNCQVLLFSEEKFSKPSTHSGYNNLQNGGNQEKIKREQNQLDCNKEVPPPAL</sequence>
<organism evidence="3 4">
    <name type="scientific">Heracleum sosnowskyi</name>
    <dbReference type="NCBI Taxonomy" id="360622"/>
    <lineage>
        <taxon>Eukaryota</taxon>
        <taxon>Viridiplantae</taxon>
        <taxon>Streptophyta</taxon>
        <taxon>Embryophyta</taxon>
        <taxon>Tracheophyta</taxon>
        <taxon>Spermatophyta</taxon>
        <taxon>Magnoliopsida</taxon>
        <taxon>eudicotyledons</taxon>
        <taxon>Gunneridae</taxon>
        <taxon>Pentapetalae</taxon>
        <taxon>asterids</taxon>
        <taxon>campanulids</taxon>
        <taxon>Apiales</taxon>
        <taxon>Apiaceae</taxon>
        <taxon>Apioideae</taxon>
        <taxon>apioid superclade</taxon>
        <taxon>Tordylieae</taxon>
        <taxon>Tordyliinae</taxon>
        <taxon>Heracleum</taxon>
    </lineage>
</organism>
<feature type="domain" description="F-box" evidence="2">
    <location>
        <begin position="1"/>
        <end position="34"/>
    </location>
</feature>
<name>A0AAD8MRX7_9APIA</name>
<comment type="caution">
    <text evidence="3">The sequence shown here is derived from an EMBL/GenBank/DDBJ whole genome shotgun (WGS) entry which is preliminary data.</text>
</comment>
<dbReference type="InterPro" id="IPR027417">
    <property type="entry name" value="P-loop_NTPase"/>
</dbReference>
<feature type="region of interest" description="Disordered" evidence="1">
    <location>
        <begin position="156"/>
        <end position="191"/>
    </location>
</feature>
<dbReference type="InterPro" id="IPR036047">
    <property type="entry name" value="F-box-like_dom_sf"/>
</dbReference>
<gene>
    <name evidence="3" type="ORF">POM88_020492</name>
</gene>
<evidence type="ECO:0000313" key="4">
    <source>
        <dbReference type="Proteomes" id="UP001237642"/>
    </source>
</evidence>
<evidence type="ECO:0000313" key="3">
    <source>
        <dbReference type="EMBL" id="KAK1382757.1"/>
    </source>
</evidence>